<dbReference type="EMBL" id="CABIKM010000022">
    <property type="protein sequence ID" value="VUZ85003.1"/>
    <property type="molecule type" value="Genomic_DNA"/>
</dbReference>
<evidence type="ECO:0000313" key="2">
    <source>
        <dbReference type="EMBL" id="VUZ85003.1"/>
    </source>
</evidence>
<keyword evidence="3" id="KW-1185">Reference proteome</keyword>
<dbReference type="Gene3D" id="3.30.70.100">
    <property type="match status" value="1"/>
</dbReference>
<dbReference type="PROSITE" id="PS50846">
    <property type="entry name" value="HMA_2"/>
    <property type="match status" value="1"/>
</dbReference>
<dbReference type="CDD" id="cd00371">
    <property type="entry name" value="HMA"/>
    <property type="match status" value="1"/>
</dbReference>
<dbReference type="Pfam" id="PF00403">
    <property type="entry name" value="HMA"/>
    <property type="match status" value="1"/>
</dbReference>
<dbReference type="GO" id="GO:0046872">
    <property type="term" value="F:metal ion binding"/>
    <property type="evidence" value="ECO:0007669"/>
    <property type="project" value="InterPro"/>
</dbReference>
<dbReference type="AlphaFoldDB" id="A0A564ZIJ6"/>
<reference evidence="2 3" key="1">
    <citation type="submission" date="2019-07" db="EMBL/GenBank/DDBJ databases">
        <authorList>
            <person name="Cremers G."/>
        </authorList>
    </citation>
    <scope>NUCLEOTIDE SEQUENCE [LARGE SCALE GENOMIC DNA]</scope>
</reference>
<evidence type="ECO:0000259" key="1">
    <source>
        <dbReference type="PROSITE" id="PS50846"/>
    </source>
</evidence>
<proteinExistence type="predicted"/>
<dbReference type="Proteomes" id="UP000334340">
    <property type="component" value="Unassembled WGS sequence"/>
</dbReference>
<evidence type="ECO:0000313" key="3">
    <source>
        <dbReference type="Proteomes" id="UP000334340"/>
    </source>
</evidence>
<organism evidence="2 3">
    <name type="scientific">Candidatus Methylomirabilis lanthanidiphila</name>
    <dbReference type="NCBI Taxonomy" id="2211376"/>
    <lineage>
        <taxon>Bacteria</taxon>
        <taxon>Candidatus Methylomirabilota</taxon>
        <taxon>Candidatus Methylomirabilia</taxon>
        <taxon>Candidatus Methylomirabilales</taxon>
        <taxon>Candidatus Methylomirabilaceae</taxon>
        <taxon>Candidatus Methylomirabilis</taxon>
    </lineage>
</organism>
<gene>
    <name evidence="2" type="ORF">MELA_01378</name>
</gene>
<dbReference type="InterPro" id="IPR036163">
    <property type="entry name" value="HMA_dom_sf"/>
</dbReference>
<feature type="domain" description="HMA" evidence="1">
    <location>
        <begin position="1"/>
        <end position="50"/>
    </location>
</feature>
<dbReference type="InterPro" id="IPR006121">
    <property type="entry name" value="HMA_dom"/>
</dbReference>
<protein>
    <submittedName>
        <fullName evidence="2">Heavy-metal-associated domain protein</fullName>
    </submittedName>
</protein>
<name>A0A564ZIJ6_9BACT</name>
<dbReference type="SUPFAM" id="SSF55008">
    <property type="entry name" value="HMA, heavy metal-associated domain"/>
    <property type="match status" value="1"/>
</dbReference>
<sequence>MVKKALEGLTAVKSAEVSFKEKLARVTYEMGVVTIEQMIEAVKGVGFRATPQ</sequence>
<accession>A0A564ZIJ6</accession>